<dbReference type="GO" id="GO:0005886">
    <property type="term" value="C:plasma membrane"/>
    <property type="evidence" value="ECO:0007669"/>
    <property type="project" value="UniProtKB-SubCell"/>
</dbReference>
<dbReference type="GO" id="GO:0008320">
    <property type="term" value="F:protein transmembrane transporter activity"/>
    <property type="evidence" value="ECO:0007669"/>
    <property type="project" value="UniProtKB-UniRule"/>
</dbReference>
<gene>
    <name evidence="8" type="primary">secE</name>
    <name evidence="9" type="ORF">I215_09666</name>
</gene>
<evidence type="ECO:0000256" key="8">
    <source>
        <dbReference type="HAMAP-Rule" id="MF_00422"/>
    </source>
</evidence>
<dbReference type="GO" id="GO:0043952">
    <property type="term" value="P:protein transport by the Sec complex"/>
    <property type="evidence" value="ECO:0007669"/>
    <property type="project" value="UniProtKB-UniRule"/>
</dbReference>
<evidence type="ECO:0000256" key="1">
    <source>
        <dbReference type="ARBA" id="ARBA00004370"/>
    </source>
</evidence>
<dbReference type="NCBIfam" id="TIGR00964">
    <property type="entry name" value="secE_bact"/>
    <property type="match status" value="1"/>
</dbReference>
<keyword evidence="3 8" id="KW-0812">Transmembrane</keyword>
<evidence type="ECO:0000256" key="7">
    <source>
        <dbReference type="ARBA" id="ARBA00023136"/>
    </source>
</evidence>
<keyword evidence="4 8" id="KW-0653">Protein transport</keyword>
<comment type="similarity">
    <text evidence="8">Belongs to the SecE/SEC61-gamma family.</text>
</comment>
<dbReference type="InterPro" id="IPR005807">
    <property type="entry name" value="SecE_bac"/>
</dbReference>
<dbReference type="STRING" id="555500.I215_09666"/>
<dbReference type="GO" id="GO:0009306">
    <property type="term" value="P:protein secretion"/>
    <property type="evidence" value="ECO:0007669"/>
    <property type="project" value="UniProtKB-UniRule"/>
</dbReference>
<dbReference type="GO" id="GO:0006605">
    <property type="term" value="P:protein targeting"/>
    <property type="evidence" value="ECO:0007669"/>
    <property type="project" value="UniProtKB-UniRule"/>
</dbReference>
<comment type="subcellular location">
    <subcellularLocation>
        <location evidence="8">Cell membrane</location>
        <topology evidence="8">Single-pass membrane protein</topology>
    </subcellularLocation>
    <subcellularLocation>
        <location evidence="1">Membrane</location>
    </subcellularLocation>
</comment>
<dbReference type="Gene3D" id="1.20.5.1030">
    <property type="entry name" value="Preprotein translocase secy subunit"/>
    <property type="match status" value="1"/>
</dbReference>
<keyword evidence="8" id="KW-1003">Cell membrane</keyword>
<feature type="transmembrane region" description="Helical" evidence="8">
    <location>
        <begin position="27"/>
        <end position="45"/>
    </location>
</feature>
<dbReference type="InterPro" id="IPR001901">
    <property type="entry name" value="Translocase_SecE/Sec61-g"/>
</dbReference>
<evidence type="ECO:0000256" key="3">
    <source>
        <dbReference type="ARBA" id="ARBA00022692"/>
    </source>
</evidence>
<evidence type="ECO:0000256" key="5">
    <source>
        <dbReference type="ARBA" id="ARBA00022989"/>
    </source>
</evidence>
<keyword evidence="2 8" id="KW-0813">Transport</keyword>
<evidence type="ECO:0000313" key="9">
    <source>
        <dbReference type="EMBL" id="EKF54978.1"/>
    </source>
</evidence>
<evidence type="ECO:0000256" key="2">
    <source>
        <dbReference type="ARBA" id="ARBA00022448"/>
    </source>
</evidence>
<keyword evidence="5 8" id="KW-1133">Transmembrane helix</keyword>
<dbReference type="HAMAP" id="MF_00422">
    <property type="entry name" value="SecE"/>
    <property type="match status" value="1"/>
</dbReference>
<accession>K2P1R6</accession>
<reference evidence="9 10" key="1">
    <citation type="journal article" date="2012" name="J. Bacteriol.">
        <title>Genome Sequence of Galbibacter marinum Type Strain ck-I2-15.</title>
        <authorList>
            <person name="Lai Q."/>
            <person name="Li C."/>
            <person name="Shao Z."/>
        </authorList>
    </citation>
    <scope>NUCLEOTIDE SEQUENCE [LARGE SCALE GENOMIC DNA]</scope>
    <source>
        <strain evidence="10">ck-I2-15</strain>
    </source>
</reference>
<keyword evidence="6 8" id="KW-0811">Translocation</keyword>
<dbReference type="PATRIC" id="fig|555500.3.peg.1999"/>
<dbReference type="InterPro" id="IPR038379">
    <property type="entry name" value="SecE_sf"/>
</dbReference>
<comment type="function">
    <text evidence="8">Essential subunit of the Sec protein translocation channel SecYEG. Clamps together the 2 halves of SecY. May contact the channel plug during translocation.</text>
</comment>
<dbReference type="EMBL" id="AMSG01000012">
    <property type="protein sequence ID" value="EKF54978.1"/>
    <property type="molecule type" value="Genomic_DNA"/>
</dbReference>
<organism evidence="9 10">
    <name type="scientific">Galbibacter marinus</name>
    <dbReference type="NCBI Taxonomy" id="555500"/>
    <lineage>
        <taxon>Bacteria</taxon>
        <taxon>Pseudomonadati</taxon>
        <taxon>Bacteroidota</taxon>
        <taxon>Flavobacteriia</taxon>
        <taxon>Flavobacteriales</taxon>
        <taxon>Flavobacteriaceae</taxon>
        <taxon>Galbibacter</taxon>
    </lineage>
</organism>
<dbReference type="AlphaFoldDB" id="K2P1R6"/>
<evidence type="ECO:0000256" key="4">
    <source>
        <dbReference type="ARBA" id="ARBA00022927"/>
    </source>
</evidence>
<dbReference type="Pfam" id="PF00584">
    <property type="entry name" value="SecE"/>
    <property type="match status" value="1"/>
</dbReference>
<keyword evidence="10" id="KW-1185">Reference proteome</keyword>
<evidence type="ECO:0000313" key="10">
    <source>
        <dbReference type="Proteomes" id="UP000007364"/>
    </source>
</evidence>
<dbReference type="Proteomes" id="UP000007364">
    <property type="component" value="Unassembled WGS sequence"/>
</dbReference>
<dbReference type="OrthoDB" id="9810735at2"/>
<protein>
    <recommendedName>
        <fullName evidence="8">Protein translocase subunit SecE</fullName>
    </recommendedName>
</protein>
<comment type="subunit">
    <text evidence="8">Component of the Sec protein translocase complex. Heterotrimer consisting of SecY, SecE and SecG subunits. The heterotrimers can form oligomers, although 1 heterotrimer is thought to be able to translocate proteins. Interacts with the ribosome. Interacts with SecDF, and other proteins may be involved. Interacts with SecA.</text>
</comment>
<comment type="caution">
    <text evidence="9">The sequence shown here is derived from an EMBL/GenBank/DDBJ whole genome shotgun (WGS) entry which is preliminary data.</text>
</comment>
<keyword evidence="7 8" id="KW-0472">Membrane</keyword>
<name>K2P1R6_9FLAO</name>
<evidence type="ECO:0000256" key="6">
    <source>
        <dbReference type="ARBA" id="ARBA00023010"/>
    </source>
</evidence>
<sequence>MIDYIKESFVELKANVTWTSWSEGQRLMVVVAVFSILFSLVIWGIDSVFGELIKLYFGVIS</sequence>
<dbReference type="RefSeq" id="WP_008991781.1">
    <property type="nucleotide sequence ID" value="NZ_AMSG01000012.1"/>
</dbReference>
<proteinExistence type="inferred from homology"/>
<dbReference type="GO" id="GO:0065002">
    <property type="term" value="P:intracellular protein transmembrane transport"/>
    <property type="evidence" value="ECO:0007669"/>
    <property type="project" value="UniProtKB-UniRule"/>
</dbReference>
<dbReference type="eggNOG" id="COG0690">
    <property type="taxonomic scope" value="Bacteria"/>
</dbReference>